<evidence type="ECO:0000313" key="4">
    <source>
        <dbReference type="Proteomes" id="UP001341840"/>
    </source>
</evidence>
<keyword evidence="1" id="KW-0677">Repeat</keyword>
<dbReference type="PROSITE" id="PS51375">
    <property type="entry name" value="PPR"/>
    <property type="match status" value="1"/>
</dbReference>
<accession>A0ABU6SL25</accession>
<dbReference type="InterPro" id="IPR046960">
    <property type="entry name" value="PPR_At4g14850-like_plant"/>
</dbReference>
<name>A0ABU6SL25_9FABA</name>
<reference evidence="3 4" key="1">
    <citation type="journal article" date="2023" name="Plants (Basel)">
        <title>Bridging the Gap: Combining Genomics and Transcriptomics Approaches to Understand Stylosanthes scabra, an Orphan Legume from the Brazilian Caatinga.</title>
        <authorList>
            <person name="Ferreira-Neto J.R.C."/>
            <person name="da Silva M.D."/>
            <person name="Binneck E."/>
            <person name="de Melo N.F."/>
            <person name="da Silva R.H."/>
            <person name="de Melo A.L.T.M."/>
            <person name="Pandolfi V."/>
            <person name="Bustamante F.O."/>
            <person name="Brasileiro-Vidal A.C."/>
            <person name="Benko-Iseppon A.M."/>
        </authorList>
    </citation>
    <scope>NUCLEOTIDE SEQUENCE [LARGE SCALE GENOMIC DNA]</scope>
    <source>
        <tissue evidence="3">Leaves</tissue>
    </source>
</reference>
<organism evidence="3 4">
    <name type="scientific">Stylosanthes scabra</name>
    <dbReference type="NCBI Taxonomy" id="79078"/>
    <lineage>
        <taxon>Eukaryota</taxon>
        <taxon>Viridiplantae</taxon>
        <taxon>Streptophyta</taxon>
        <taxon>Embryophyta</taxon>
        <taxon>Tracheophyta</taxon>
        <taxon>Spermatophyta</taxon>
        <taxon>Magnoliopsida</taxon>
        <taxon>eudicotyledons</taxon>
        <taxon>Gunneridae</taxon>
        <taxon>Pentapetalae</taxon>
        <taxon>rosids</taxon>
        <taxon>fabids</taxon>
        <taxon>Fabales</taxon>
        <taxon>Fabaceae</taxon>
        <taxon>Papilionoideae</taxon>
        <taxon>50 kb inversion clade</taxon>
        <taxon>dalbergioids sensu lato</taxon>
        <taxon>Dalbergieae</taxon>
        <taxon>Pterocarpus clade</taxon>
        <taxon>Stylosanthes</taxon>
    </lineage>
</organism>
<evidence type="ECO:0000256" key="1">
    <source>
        <dbReference type="ARBA" id="ARBA00022737"/>
    </source>
</evidence>
<proteinExistence type="predicted"/>
<dbReference type="Pfam" id="PF13041">
    <property type="entry name" value="PPR_2"/>
    <property type="match status" value="1"/>
</dbReference>
<dbReference type="EMBL" id="JASCZI010060894">
    <property type="protein sequence ID" value="MED6136648.1"/>
    <property type="molecule type" value="Genomic_DNA"/>
</dbReference>
<dbReference type="PANTHER" id="PTHR24015:SF548">
    <property type="entry name" value="OS08G0340900 PROTEIN"/>
    <property type="match status" value="1"/>
</dbReference>
<gene>
    <name evidence="3" type="ORF">PIB30_057873</name>
</gene>
<protein>
    <recommendedName>
        <fullName evidence="5">Pentatricopeptide repeat-containing protein</fullName>
    </recommendedName>
</protein>
<dbReference type="NCBIfam" id="TIGR00756">
    <property type="entry name" value="PPR"/>
    <property type="match status" value="1"/>
</dbReference>
<dbReference type="Gene3D" id="1.25.40.10">
    <property type="entry name" value="Tetratricopeptide repeat domain"/>
    <property type="match status" value="1"/>
</dbReference>
<sequence length="174" mass="19738">MGVPHDSFTLPILNKALSSMRIDASLGKIIHCVAIQVGLDVDLCLCNTMIEVYMKCECLGYACNLFDEIPQRDVVSWTSMIAGYISDGHVNMAFDLYNRMRIELEPNSVTLVVMLQACFASETLNEGVQIHGYAFTSGLLMDWFVKNSVLRMYVMRQIFSLKQFATIRQVHRIK</sequence>
<dbReference type="PANTHER" id="PTHR24015">
    <property type="entry name" value="OS07G0578800 PROTEIN-RELATED"/>
    <property type="match status" value="1"/>
</dbReference>
<feature type="repeat" description="PPR" evidence="2">
    <location>
        <begin position="73"/>
        <end position="103"/>
    </location>
</feature>
<evidence type="ECO:0008006" key="5">
    <source>
        <dbReference type="Google" id="ProtNLM"/>
    </source>
</evidence>
<keyword evidence="4" id="KW-1185">Reference proteome</keyword>
<dbReference type="InterPro" id="IPR011990">
    <property type="entry name" value="TPR-like_helical_dom_sf"/>
</dbReference>
<comment type="caution">
    <text evidence="3">The sequence shown here is derived from an EMBL/GenBank/DDBJ whole genome shotgun (WGS) entry which is preliminary data.</text>
</comment>
<dbReference type="Proteomes" id="UP001341840">
    <property type="component" value="Unassembled WGS sequence"/>
</dbReference>
<evidence type="ECO:0000313" key="3">
    <source>
        <dbReference type="EMBL" id="MED6136648.1"/>
    </source>
</evidence>
<dbReference type="InterPro" id="IPR002885">
    <property type="entry name" value="PPR_rpt"/>
</dbReference>
<evidence type="ECO:0000256" key="2">
    <source>
        <dbReference type="PROSITE-ProRule" id="PRU00708"/>
    </source>
</evidence>